<feature type="active site" description="Proton acceptor" evidence="2">
    <location>
        <position position="86"/>
    </location>
</feature>
<gene>
    <name evidence="5" type="ORF">GEM_5817</name>
</gene>
<evidence type="ECO:0000256" key="1">
    <source>
        <dbReference type="ARBA" id="ARBA00023239"/>
    </source>
</evidence>
<dbReference type="InterPro" id="IPR036568">
    <property type="entry name" value="GGCT-like_sf"/>
</dbReference>
<feature type="region of interest" description="Disordered" evidence="4">
    <location>
        <begin position="153"/>
        <end position="173"/>
    </location>
</feature>
<dbReference type="KEGG" id="bct:GEM_5817"/>
<name>A0A9W3PD14_BURCE</name>
<organism evidence="5 6">
    <name type="scientific">Burkholderia cepacia GG4</name>
    <dbReference type="NCBI Taxonomy" id="1009846"/>
    <lineage>
        <taxon>Bacteria</taxon>
        <taxon>Pseudomonadati</taxon>
        <taxon>Pseudomonadota</taxon>
        <taxon>Betaproteobacteria</taxon>
        <taxon>Burkholderiales</taxon>
        <taxon>Burkholderiaceae</taxon>
        <taxon>Burkholderia</taxon>
        <taxon>Burkholderia cepacia complex</taxon>
    </lineage>
</organism>
<dbReference type="Gene3D" id="3.10.490.10">
    <property type="entry name" value="Gamma-glutamyl cyclotransferase-like"/>
    <property type="match status" value="1"/>
</dbReference>
<dbReference type="InterPro" id="IPR017939">
    <property type="entry name" value="G-Glutamylcylcotransferase"/>
</dbReference>
<reference evidence="5 6" key="1">
    <citation type="journal article" date="2012" name="J. Bacteriol.">
        <title>Complete Genome Sequence of Burkholderia sp. Strain GG4, a Betaproteobacterium That Reduces 3-Oxo-N-Acylhomoserine Lactones and Produces Different N-Acylhomoserine Lactones.</title>
        <authorList>
            <person name="Hong K.W."/>
            <person name="Koh C.L."/>
            <person name="Sam C.K."/>
            <person name="Yin W.F."/>
            <person name="Chan K.G."/>
        </authorList>
    </citation>
    <scope>NUCLEOTIDE SEQUENCE [LARGE SCALE GENOMIC DNA]</scope>
    <source>
        <strain evidence="5 6">GG4</strain>
    </source>
</reference>
<dbReference type="Pfam" id="PF13772">
    <property type="entry name" value="AIG2_2"/>
    <property type="match status" value="1"/>
</dbReference>
<evidence type="ECO:0000313" key="6">
    <source>
        <dbReference type="Proteomes" id="UP000032866"/>
    </source>
</evidence>
<dbReference type="SUPFAM" id="SSF110857">
    <property type="entry name" value="Gamma-glutamyl cyclotransferase-like"/>
    <property type="match status" value="1"/>
</dbReference>
<sequence length="173" mass="19099">MLNQNEFLYFAYGSNMSAERLAARTPSARVVATGFLPGYRLVFDKISRKDGSGKCDCEKTDARDDRVHGVLYAIEVTDRHALDKAEGAGTGYDPCEVDVETENGVLKAVTYIATNKQPGLLPYHWYKRHVLTGARQAHLPAEYIAGLEQVESVEDPDSARAARESRIYGTPTS</sequence>
<proteinExistence type="predicted"/>
<protein>
    <submittedName>
        <fullName evidence="5">AIG2 family protein</fullName>
    </submittedName>
</protein>
<dbReference type="PANTHER" id="PTHR12935:SF0">
    <property type="entry name" value="GAMMA-GLUTAMYLCYCLOTRANSFERASE"/>
    <property type="match status" value="1"/>
</dbReference>
<dbReference type="CDD" id="cd06661">
    <property type="entry name" value="GGCT_like"/>
    <property type="match status" value="1"/>
</dbReference>
<evidence type="ECO:0000256" key="3">
    <source>
        <dbReference type="PIRSR" id="PIRSR617939-2"/>
    </source>
</evidence>
<evidence type="ECO:0000256" key="2">
    <source>
        <dbReference type="PIRSR" id="PIRSR617939-1"/>
    </source>
</evidence>
<dbReference type="RefSeq" id="WP_014900954.1">
    <property type="nucleotide sequence ID" value="NC_018514.1"/>
</dbReference>
<evidence type="ECO:0000256" key="4">
    <source>
        <dbReference type="SAM" id="MobiDB-lite"/>
    </source>
</evidence>
<dbReference type="EMBL" id="CP003775">
    <property type="protein sequence ID" value="AFQ52201.1"/>
    <property type="molecule type" value="Genomic_DNA"/>
</dbReference>
<feature type="binding site" evidence="3">
    <location>
        <position position="126"/>
    </location>
    <ligand>
        <name>substrate</name>
    </ligand>
</feature>
<evidence type="ECO:0000313" key="5">
    <source>
        <dbReference type="EMBL" id="AFQ52201.1"/>
    </source>
</evidence>
<feature type="binding site" evidence="3">
    <location>
        <begin position="9"/>
        <end position="14"/>
    </location>
    <ligand>
        <name>substrate</name>
    </ligand>
</feature>
<accession>A0A9W3PD14</accession>
<dbReference type="Proteomes" id="UP000032866">
    <property type="component" value="Chromosome 2"/>
</dbReference>
<dbReference type="InterPro" id="IPR013024">
    <property type="entry name" value="GGCT-like"/>
</dbReference>
<dbReference type="GO" id="GO:0003839">
    <property type="term" value="F:gamma-glutamylcyclotransferase activity"/>
    <property type="evidence" value="ECO:0007669"/>
    <property type="project" value="InterPro"/>
</dbReference>
<dbReference type="AlphaFoldDB" id="A0A9W3PD14"/>
<dbReference type="PANTHER" id="PTHR12935">
    <property type="entry name" value="GAMMA-GLUTAMYLCYCLOTRANSFERASE"/>
    <property type="match status" value="1"/>
</dbReference>
<keyword evidence="1" id="KW-0456">Lyase</keyword>
<feature type="compositionally biased region" description="Basic and acidic residues" evidence="4">
    <location>
        <begin position="157"/>
        <end position="166"/>
    </location>
</feature>